<dbReference type="InterPro" id="IPR015943">
    <property type="entry name" value="WD40/YVTN_repeat-like_dom_sf"/>
</dbReference>
<comment type="caution">
    <text evidence="7">The sequence shown here is derived from an EMBL/GenBank/DDBJ whole genome shotgun (WGS) entry which is preliminary data.</text>
</comment>
<feature type="compositionally biased region" description="Basic and acidic residues" evidence="6">
    <location>
        <begin position="315"/>
        <end position="326"/>
    </location>
</feature>
<dbReference type="InterPro" id="IPR006594">
    <property type="entry name" value="LisH"/>
</dbReference>
<comment type="pathway">
    <text evidence="2">Protein modification; protein ubiquitination.</text>
</comment>
<name>A0AA88YQC5_PINIB</name>
<keyword evidence="8" id="KW-1185">Reference proteome</keyword>
<evidence type="ECO:0000256" key="1">
    <source>
        <dbReference type="ARBA" id="ARBA00004123"/>
    </source>
</evidence>
<evidence type="ECO:0000256" key="6">
    <source>
        <dbReference type="SAM" id="MobiDB-lite"/>
    </source>
</evidence>
<keyword evidence="5" id="KW-0539">Nucleus</keyword>
<protein>
    <recommendedName>
        <fullName evidence="9">Protein VPRBP</fullName>
    </recommendedName>
</protein>
<feature type="region of interest" description="Disordered" evidence="6">
    <location>
        <begin position="964"/>
        <end position="1016"/>
    </location>
</feature>
<evidence type="ECO:0008006" key="9">
    <source>
        <dbReference type="Google" id="ProtNLM"/>
    </source>
</evidence>
<organism evidence="7 8">
    <name type="scientific">Pinctada imbricata</name>
    <name type="common">Atlantic pearl-oyster</name>
    <name type="synonym">Pinctada martensii</name>
    <dbReference type="NCBI Taxonomy" id="66713"/>
    <lineage>
        <taxon>Eukaryota</taxon>
        <taxon>Metazoa</taxon>
        <taxon>Spiralia</taxon>
        <taxon>Lophotrochozoa</taxon>
        <taxon>Mollusca</taxon>
        <taxon>Bivalvia</taxon>
        <taxon>Autobranchia</taxon>
        <taxon>Pteriomorphia</taxon>
        <taxon>Pterioida</taxon>
        <taxon>Pterioidea</taxon>
        <taxon>Pteriidae</taxon>
        <taxon>Pinctada</taxon>
    </lineage>
</organism>
<dbReference type="SUPFAM" id="SSF48371">
    <property type="entry name" value="ARM repeat"/>
    <property type="match status" value="1"/>
</dbReference>
<feature type="compositionally biased region" description="Low complexity" evidence="6">
    <location>
        <begin position="216"/>
        <end position="225"/>
    </location>
</feature>
<evidence type="ECO:0000256" key="2">
    <source>
        <dbReference type="ARBA" id="ARBA00004906"/>
    </source>
</evidence>
<dbReference type="GO" id="GO:0016567">
    <property type="term" value="P:protein ubiquitination"/>
    <property type="evidence" value="ECO:0007669"/>
    <property type="project" value="InterPro"/>
</dbReference>
<evidence type="ECO:0000256" key="3">
    <source>
        <dbReference type="ARBA" id="ARBA00008845"/>
    </source>
</evidence>
<dbReference type="InterPro" id="IPR033270">
    <property type="entry name" value="VPRBP/DCAF1"/>
</dbReference>
<evidence type="ECO:0000256" key="4">
    <source>
        <dbReference type="ARBA" id="ARBA00022786"/>
    </source>
</evidence>
<gene>
    <name evidence="7" type="ORF">FSP39_007955</name>
</gene>
<dbReference type="Pfam" id="PF08513">
    <property type="entry name" value="LisH"/>
    <property type="match status" value="1"/>
</dbReference>
<dbReference type="Proteomes" id="UP001186944">
    <property type="component" value="Unassembled WGS sequence"/>
</dbReference>
<evidence type="ECO:0000313" key="8">
    <source>
        <dbReference type="Proteomes" id="UP001186944"/>
    </source>
</evidence>
<evidence type="ECO:0000313" key="7">
    <source>
        <dbReference type="EMBL" id="KAK3101991.1"/>
    </source>
</evidence>
<feature type="compositionally biased region" description="Basic and acidic residues" evidence="6">
    <location>
        <begin position="290"/>
        <end position="304"/>
    </location>
</feature>
<sequence>MTAIDSLTELTGLLEEWSREHNTSSFNVIPVLQRMAELIETETEAYFKMDPDPFDDRHPGRANPTCALGHLMKLLFKNEDFMNKLFSDYMMTSRNDQTDLHIAASRLLLDALPGLEMSIVFHETDGLVRRLFHWAESASDPLRSYATGLLAGALDHQDVANNFKETTSNMVPIMMRRLRELKIQSDKEFEEKMKSEESKRHFSIFSRGKSPRKINESQSESSQTSKSEEILPGPSVNDNDVSAKPEKSPVSKNRRDSSEFKKPDSSVIVENGSVNVNGPASSSREVEEEDSKKAEDSSSKKDVNVKSSGSSTTEKTPERQKEEYRMMRKRALSPSYYSDSFHKLSRRREPSFTENSGSSWAEMQPYVIGTYSLHPLSTEMKQRLILQFLTPMGEYQELISAAFEYNVLEMIYYYIDLRKNTDVRLAFEALKYVATLLCHKKFAIEFLQTGGVQRLLQVLRPSIAATGVSLCLYYLSYFEDAMERHKCLTLWRIVSHYSYTLWLLECSHDSSRCHAALFFSQSFSFRVILDLFDKQDGLRRLLNVISISEIMNTEERREIGDDQLFTMRQLARHVTLALKRYFEAHLAHKVDEIKRSHARSDCTSMIQDTPAYKNLKLNPEIVQENIEIMMELLPLRLHWEPEATFHKLGGISLLCQLIGMAPEWNSYPGKAETIKNALDVLDILVVTPRSQLALLSSVSLPDGMQSSCISILIGLAEGEVLASEPDVQKSALNVIVNCVCGPVERVGGGVGRYMGTGTRKRINWKTGEDVLSKMWNGFRVNNGIMALVGLSRSETVRQIMSKLPLFNNGQIQLLMKEPVLQDRQQDHVRFCKYANDLLERVLGRSSNNTFEASLEGDKKGIFPEFLLRNCLLIRKFEVNLCADIVAQSRITFHEKELLQLIHSHLQAKGLHDTASLLQREANLPATSTSTISHPAIPQVYSSPLTTTTPKGLRQINHTSVHGSLSTPVIPNGANTTVPSTSQVPTRESPVQPGTPGPIRFTINRVPPSPSINNSRSVIGSKSRFVTEKDGLQTSPAWRSKCAKSSPEFNMSLDKIVTEYLRKQHALCRNPVTTCPPMSLFKPHRCPDPRGRNLAPLNFSSRLSHRQLSPPYGGRDGARANRAFIYSRFRPCQTYRNVDDGGYLCCSFSADEQYLILGTYWGDIKFTYIQSGEEAASYPCNSSPISDLQPSKDGRCLLTSYSDIGSAVWSLNDMNTALYNFEDGHIEFSKLNQDRIIGTKDESAHIYDVSTGEEIVKLFDADCANGYRDNRATFNPTDDLVLNDGVLWDIRSAKPVHKFDKFNAFISGLFHPMGLEVIINSEVWDIRTYHLLHTIPALDQCLLHFNNNKDVMYATHMDEDLEVRGKSPYSSTFRTFDATDYSQIGKYNELSKAKQKKLFVSCNPTDRQKSCRL</sequence>
<dbReference type="SMART" id="SM00667">
    <property type="entry name" value="LisH"/>
    <property type="match status" value="1"/>
</dbReference>
<dbReference type="PANTHER" id="PTHR13129:SF4">
    <property type="entry name" value="DDB1- AND CUL4-ASSOCIATED FACTOR 1"/>
    <property type="match status" value="1"/>
</dbReference>
<dbReference type="InterPro" id="IPR036322">
    <property type="entry name" value="WD40_repeat_dom_sf"/>
</dbReference>
<reference evidence="7" key="1">
    <citation type="submission" date="2019-08" db="EMBL/GenBank/DDBJ databases">
        <title>The improved chromosome-level genome for the pearl oyster Pinctada fucata martensii using PacBio sequencing and Hi-C.</title>
        <authorList>
            <person name="Zheng Z."/>
        </authorList>
    </citation>
    <scope>NUCLEOTIDE SEQUENCE</scope>
    <source>
        <strain evidence="7">ZZ-2019</strain>
        <tissue evidence="7">Adductor muscle</tissue>
    </source>
</reference>
<feature type="compositionally biased region" description="Polar residues" evidence="6">
    <location>
        <begin position="964"/>
        <end position="985"/>
    </location>
</feature>
<feature type="compositionally biased region" description="Polar residues" evidence="6">
    <location>
        <begin position="272"/>
        <end position="283"/>
    </location>
</feature>
<dbReference type="InterPro" id="IPR016024">
    <property type="entry name" value="ARM-type_fold"/>
</dbReference>
<evidence type="ECO:0000256" key="5">
    <source>
        <dbReference type="ARBA" id="ARBA00023242"/>
    </source>
</evidence>
<dbReference type="GO" id="GO:0080008">
    <property type="term" value="C:Cul4-RING E3 ubiquitin ligase complex"/>
    <property type="evidence" value="ECO:0007669"/>
    <property type="project" value="TreeGrafter"/>
</dbReference>
<accession>A0AA88YQC5</accession>
<dbReference type="PANTHER" id="PTHR13129">
    <property type="entry name" value="VPRBP PROTEIN-RELATED"/>
    <property type="match status" value="1"/>
</dbReference>
<proteinExistence type="inferred from homology"/>
<comment type="similarity">
    <text evidence="3">Belongs to the VPRBP/DCAF1 family.</text>
</comment>
<dbReference type="Gene3D" id="2.130.10.10">
    <property type="entry name" value="YVTN repeat-like/Quinoprotein amine dehydrogenase"/>
    <property type="match status" value="1"/>
</dbReference>
<feature type="compositionally biased region" description="Basic and acidic residues" evidence="6">
    <location>
        <begin position="241"/>
        <end position="264"/>
    </location>
</feature>
<dbReference type="SUPFAM" id="SSF50978">
    <property type="entry name" value="WD40 repeat-like"/>
    <property type="match status" value="1"/>
</dbReference>
<feature type="region of interest" description="Disordered" evidence="6">
    <location>
        <begin position="192"/>
        <end position="329"/>
    </location>
</feature>
<comment type="subcellular location">
    <subcellularLocation>
        <location evidence="1">Nucleus</location>
    </subcellularLocation>
</comment>
<dbReference type="GO" id="GO:0005634">
    <property type="term" value="C:nucleus"/>
    <property type="evidence" value="ECO:0007669"/>
    <property type="project" value="UniProtKB-SubCell"/>
</dbReference>
<dbReference type="PROSITE" id="PS50896">
    <property type="entry name" value="LISH"/>
    <property type="match status" value="1"/>
</dbReference>
<dbReference type="EMBL" id="VSWD01000005">
    <property type="protein sequence ID" value="KAK3101991.1"/>
    <property type="molecule type" value="Genomic_DNA"/>
</dbReference>
<keyword evidence="4" id="KW-0833">Ubl conjugation pathway</keyword>